<evidence type="ECO:0000313" key="7">
    <source>
        <dbReference type="EMBL" id="VDK69536.1"/>
    </source>
</evidence>
<name>A0A182E6A2_ONCOC</name>
<dbReference type="WBParaSite" id="nOo.2.0.1.t03540-RA">
    <property type="protein sequence ID" value="nOo.2.0.1.t03540-RA"/>
    <property type="gene ID" value="nOo.2.0.1.g03540"/>
</dbReference>
<dbReference type="Pfam" id="PF21229">
    <property type="entry name" value="TdIF1_2nd"/>
    <property type="match status" value="1"/>
</dbReference>
<evidence type="ECO:0000313" key="8">
    <source>
        <dbReference type="Proteomes" id="UP000271087"/>
    </source>
</evidence>
<feature type="domain" description="TdIF1 C-terminal" evidence="6">
    <location>
        <begin position="211"/>
        <end position="301"/>
    </location>
</feature>
<dbReference type="InterPro" id="IPR026064">
    <property type="entry name" value="TdIF1"/>
</dbReference>
<evidence type="ECO:0000256" key="2">
    <source>
        <dbReference type="ARBA" id="ARBA00023125"/>
    </source>
</evidence>
<dbReference type="PANTHER" id="PTHR23399:SF2">
    <property type="entry name" value="DEOXYNUCLEOTIDYLTRANSFERASE TERMINAL-INTERACTING PROTEIN 1"/>
    <property type="match status" value="1"/>
</dbReference>
<dbReference type="EMBL" id="UYRW01000685">
    <property type="protein sequence ID" value="VDK69536.1"/>
    <property type="molecule type" value="Genomic_DNA"/>
</dbReference>
<dbReference type="Pfam" id="PF18192">
    <property type="entry name" value="DNTTIP1_dimer"/>
    <property type="match status" value="1"/>
</dbReference>
<reference evidence="7 8" key="2">
    <citation type="submission" date="2018-08" db="EMBL/GenBank/DDBJ databases">
        <authorList>
            <person name="Laetsch R D."/>
            <person name="Stevens L."/>
            <person name="Kumar S."/>
            <person name="Blaxter L. M."/>
        </authorList>
    </citation>
    <scope>NUCLEOTIDE SEQUENCE [LARGE SCALE GENOMIC DNA]</scope>
</reference>
<gene>
    <name evidence="7" type="ORF">NOO_LOCUS3540</name>
</gene>
<protein>
    <submittedName>
        <fullName evidence="9">DNTTIP1_dimer domain-containing protein</fullName>
    </submittedName>
</protein>
<dbReference type="PANTHER" id="PTHR23399">
    <property type="entry name" value="DEOXYNUCLEOTIDYLTRANSFERASE TERMINAL-INTERACTING PROTEIN 1"/>
    <property type="match status" value="1"/>
</dbReference>
<dbReference type="GO" id="GO:0003677">
    <property type="term" value="F:DNA binding"/>
    <property type="evidence" value="ECO:0007669"/>
    <property type="project" value="UniProtKB-KW"/>
</dbReference>
<accession>A0A182E6A2</accession>
<dbReference type="InterPro" id="IPR049121">
    <property type="entry name" value="TdIF1_C"/>
</dbReference>
<proteinExistence type="predicted"/>
<comment type="subcellular location">
    <subcellularLocation>
        <location evidence="1">Nucleus</location>
    </subcellularLocation>
</comment>
<feature type="region of interest" description="Disordered" evidence="4">
    <location>
        <begin position="158"/>
        <end position="185"/>
    </location>
</feature>
<evidence type="ECO:0000259" key="5">
    <source>
        <dbReference type="Pfam" id="PF18192"/>
    </source>
</evidence>
<organism evidence="9">
    <name type="scientific">Onchocerca ochengi</name>
    <name type="common">Filarial nematode worm</name>
    <dbReference type="NCBI Taxonomy" id="42157"/>
    <lineage>
        <taxon>Eukaryota</taxon>
        <taxon>Metazoa</taxon>
        <taxon>Ecdysozoa</taxon>
        <taxon>Nematoda</taxon>
        <taxon>Chromadorea</taxon>
        <taxon>Rhabditida</taxon>
        <taxon>Spirurina</taxon>
        <taxon>Spiruromorpha</taxon>
        <taxon>Filarioidea</taxon>
        <taxon>Onchocercidae</taxon>
        <taxon>Onchocerca</taxon>
    </lineage>
</organism>
<evidence type="ECO:0000313" key="9">
    <source>
        <dbReference type="WBParaSite" id="nOo.2.0.1.t03540-RA"/>
    </source>
</evidence>
<evidence type="ECO:0000256" key="3">
    <source>
        <dbReference type="ARBA" id="ARBA00023242"/>
    </source>
</evidence>
<dbReference type="Proteomes" id="UP000271087">
    <property type="component" value="Unassembled WGS sequence"/>
</dbReference>
<dbReference type="InterPro" id="IPR041384">
    <property type="entry name" value="DNTTIP1_dimer"/>
</dbReference>
<evidence type="ECO:0000259" key="6">
    <source>
        <dbReference type="Pfam" id="PF21229"/>
    </source>
</evidence>
<feature type="domain" description="DNTTIP1 dimerisation" evidence="5">
    <location>
        <begin position="57"/>
        <end position="120"/>
    </location>
</feature>
<reference evidence="9" key="1">
    <citation type="submission" date="2016-06" db="UniProtKB">
        <authorList>
            <consortium name="WormBaseParasite"/>
        </authorList>
    </citation>
    <scope>IDENTIFICATION</scope>
</reference>
<sequence>MFGSFGTGNGNGNKLNLRIEILEGLLASMGEGKNAKVNLLKQTIMRNKTDMAGDAFRSLDLMRQVFQSEMTDEFRQIIERHLRTTFSPALENLQRNGLEVTDEDIRCLCRSILEAAKKPFLCEKQMESFAEKGVESPTFPITTESDLDSETSVVNFAHQRPTTIPPRGRKRGRPPKTDNAGRNTPSYVHISEMLTELDLAKWNPDRVCSSSQFILMSRVSRVLMMQSHRELLARYPTIFRYNSDEMDRKWLINHRLTARLNGEIYLLLLNDAAEIASTEGLSYAVDVLKCFAFCVSPSMILKMKQEMRKVTDFHKTVEIKRFCL</sequence>
<evidence type="ECO:0000256" key="4">
    <source>
        <dbReference type="SAM" id="MobiDB-lite"/>
    </source>
</evidence>
<dbReference type="GO" id="GO:0005634">
    <property type="term" value="C:nucleus"/>
    <property type="evidence" value="ECO:0007669"/>
    <property type="project" value="UniProtKB-SubCell"/>
</dbReference>
<dbReference type="OrthoDB" id="5860246at2759"/>
<keyword evidence="2" id="KW-0238">DNA-binding</keyword>
<dbReference type="AlphaFoldDB" id="A0A182E6A2"/>
<evidence type="ECO:0000256" key="1">
    <source>
        <dbReference type="ARBA" id="ARBA00004123"/>
    </source>
</evidence>
<keyword evidence="8" id="KW-1185">Reference proteome</keyword>
<dbReference type="STRING" id="42157.A0A182E6A2"/>
<keyword evidence="3" id="KW-0539">Nucleus</keyword>
<dbReference type="GO" id="GO:0031491">
    <property type="term" value="F:nucleosome binding"/>
    <property type="evidence" value="ECO:0007669"/>
    <property type="project" value="TreeGrafter"/>
</dbReference>